<dbReference type="Gene3D" id="3.40.960.10">
    <property type="entry name" value="VSR Endonuclease"/>
    <property type="match status" value="1"/>
</dbReference>
<dbReference type="GO" id="GO:0004519">
    <property type="term" value="F:endonuclease activity"/>
    <property type="evidence" value="ECO:0007669"/>
    <property type="project" value="UniProtKB-KW"/>
</dbReference>
<name>A0A481Z7R8_9VIRU</name>
<protein>
    <submittedName>
        <fullName evidence="1">Restriction endonuclease</fullName>
    </submittedName>
</protein>
<evidence type="ECO:0000313" key="1">
    <source>
        <dbReference type="EMBL" id="QBK91797.1"/>
    </source>
</evidence>
<accession>A0A481Z7R8</accession>
<sequence length="391" mass="46627">MVWKTKNSDRVKEYNKIYQKNYRKKHQEQRKIVAEENRQRKRLIYFEEFKKQVEERGGECVSLPIDYKLATTKLKVKCATGHIFETTKANVMSGRWCPYCNTNYNEYITISVISFLLNAPFIKVRPKWLKTSHRSYLELDGYNEVLKIAVEYNGIQHYQYVPFFHSDLSKFKYQQERDQIKMDKCEERGVHLIIVPYTVTTDDIPYFLSEKLKEIRYNTEERLKEMDWFQIKRIISKMDFYETIIKNRGGKLKKGTYITGDSEVTIICEKGHQWKTKFKYLKRNNSWCHTCAFEVKKETREKISRGIRTYYTENPNASQKSHIKRSQTMTKQRDIIRATITEKICSRKDCSSNDQPQPLTNFCAKAASKDGLQSYCKDCTRQAKQRSRMKN</sequence>
<keyword evidence="1" id="KW-0378">Hydrolase</keyword>
<reference evidence="1" key="1">
    <citation type="journal article" date="2019" name="MBio">
        <title>Virus Genomes from Deep Sea Sediments Expand the Ocean Megavirome and Support Independent Origins of Viral Gigantism.</title>
        <authorList>
            <person name="Backstrom D."/>
            <person name="Yutin N."/>
            <person name="Jorgensen S.L."/>
            <person name="Dharamshi J."/>
            <person name="Homa F."/>
            <person name="Zaremba-Niedwiedzka K."/>
            <person name="Spang A."/>
            <person name="Wolf Y.I."/>
            <person name="Koonin E.V."/>
            <person name="Ettema T.J."/>
        </authorList>
    </citation>
    <scope>NUCLEOTIDE SEQUENCE</scope>
</reference>
<keyword evidence="1" id="KW-0255">Endonuclease</keyword>
<proteinExistence type="predicted"/>
<keyword evidence="1" id="KW-0540">Nuclease</keyword>
<gene>
    <name evidence="1" type="ORF">LCPAC304_01350</name>
</gene>
<organism evidence="1">
    <name type="scientific">Pithovirus LCPAC304</name>
    <dbReference type="NCBI Taxonomy" id="2506594"/>
    <lineage>
        <taxon>Viruses</taxon>
        <taxon>Pithoviruses</taxon>
    </lineage>
</organism>
<dbReference type="EMBL" id="MK500565">
    <property type="protein sequence ID" value="QBK91797.1"/>
    <property type="molecule type" value="Genomic_DNA"/>
</dbReference>